<gene>
    <name evidence="3" type="ORF">EZV62_013999</name>
</gene>
<proteinExistence type="predicted"/>
<evidence type="ECO:0000259" key="2">
    <source>
        <dbReference type="Pfam" id="PF01764"/>
    </source>
</evidence>
<protein>
    <recommendedName>
        <fullName evidence="2">Fungal lipase-type domain-containing protein</fullName>
    </recommendedName>
</protein>
<dbReference type="GO" id="GO:0006629">
    <property type="term" value="P:lipid metabolic process"/>
    <property type="evidence" value="ECO:0007669"/>
    <property type="project" value="InterPro"/>
</dbReference>
<dbReference type="Gene3D" id="3.40.50.1820">
    <property type="entry name" value="alpha/beta hydrolase"/>
    <property type="match status" value="1"/>
</dbReference>
<dbReference type="InterPro" id="IPR029058">
    <property type="entry name" value="AB_hydrolase_fold"/>
</dbReference>
<dbReference type="Pfam" id="PF01764">
    <property type="entry name" value="Lipase_3"/>
    <property type="match status" value="1"/>
</dbReference>
<dbReference type="GO" id="GO:0004806">
    <property type="term" value="F:triacylglycerol lipase activity"/>
    <property type="evidence" value="ECO:0007669"/>
    <property type="project" value="InterPro"/>
</dbReference>
<accession>A0A5C7HT07</accession>
<name>A0A5C7HT07_9ROSI</name>
<dbReference type="InterPro" id="IPR044819">
    <property type="entry name" value="OBL-like"/>
</dbReference>
<dbReference type="PANTHER" id="PTHR46086">
    <property type="entry name" value="ALPHA/BETA-HYDROLASES SUPERFAMILY PROTEIN"/>
    <property type="match status" value="1"/>
</dbReference>
<dbReference type="SUPFAM" id="SSF53474">
    <property type="entry name" value="alpha/beta-Hydrolases"/>
    <property type="match status" value="1"/>
</dbReference>
<sequence length="294" mass="33847">MAWTDMGSDDHDHDKISDNYMILRPEEVSLRNLIGILVSSDIACKAFLKIPTGKEETIKDRGIMFMCLLGQKLLQSFSVPMSKLGSALEKWLNILSSNDNLSQLLLRVLQGIIFFPLPHRRLDLDKNIKHGDCKYYAMLCAMASKLSYENKAVVEKTVQECWKMELLGYYDFWNDYQRKATTQGFMFQDKISDPDTIIIAFRGTETFDADAWCTNIDLSWYEFDMGKIHEGFMKALGLVINQGWPKEYEQESKKPLAYYTLREELKKFLKQNSRTKFILTGHSQGGALAILFPA</sequence>
<dbReference type="OrthoDB" id="438440at2759"/>
<feature type="domain" description="Fungal lipase-type" evidence="2">
    <location>
        <begin position="198"/>
        <end position="292"/>
    </location>
</feature>
<dbReference type="PANTHER" id="PTHR46086:SF17">
    <property type="entry name" value="ALPHA_BETA-HYDROLASES SUPERFAMILY PROTEIN"/>
    <property type="match status" value="1"/>
</dbReference>
<dbReference type="Proteomes" id="UP000323000">
    <property type="component" value="Chromosome 6"/>
</dbReference>
<dbReference type="InterPro" id="IPR002921">
    <property type="entry name" value="Fungal_lipase-type"/>
</dbReference>
<dbReference type="AlphaFoldDB" id="A0A5C7HT07"/>
<dbReference type="EMBL" id="VAHF01000006">
    <property type="protein sequence ID" value="TXG59426.1"/>
    <property type="molecule type" value="Genomic_DNA"/>
</dbReference>
<keyword evidence="1" id="KW-0378">Hydrolase</keyword>
<evidence type="ECO:0000313" key="4">
    <source>
        <dbReference type="Proteomes" id="UP000323000"/>
    </source>
</evidence>
<evidence type="ECO:0000313" key="3">
    <source>
        <dbReference type="EMBL" id="TXG59426.1"/>
    </source>
</evidence>
<reference evidence="4" key="1">
    <citation type="journal article" date="2019" name="Gigascience">
        <title>De novo genome assembly of the endangered Acer yangbiense, a plant species with extremely small populations endemic to Yunnan Province, China.</title>
        <authorList>
            <person name="Yang J."/>
            <person name="Wariss H.M."/>
            <person name="Tao L."/>
            <person name="Zhang R."/>
            <person name="Yun Q."/>
            <person name="Hollingsworth P."/>
            <person name="Dao Z."/>
            <person name="Luo G."/>
            <person name="Guo H."/>
            <person name="Ma Y."/>
            <person name="Sun W."/>
        </authorList>
    </citation>
    <scope>NUCLEOTIDE SEQUENCE [LARGE SCALE GENOMIC DNA]</scope>
    <source>
        <strain evidence="4">cv. Malutang</strain>
    </source>
</reference>
<organism evidence="3 4">
    <name type="scientific">Acer yangbiense</name>
    <dbReference type="NCBI Taxonomy" id="1000413"/>
    <lineage>
        <taxon>Eukaryota</taxon>
        <taxon>Viridiplantae</taxon>
        <taxon>Streptophyta</taxon>
        <taxon>Embryophyta</taxon>
        <taxon>Tracheophyta</taxon>
        <taxon>Spermatophyta</taxon>
        <taxon>Magnoliopsida</taxon>
        <taxon>eudicotyledons</taxon>
        <taxon>Gunneridae</taxon>
        <taxon>Pentapetalae</taxon>
        <taxon>rosids</taxon>
        <taxon>malvids</taxon>
        <taxon>Sapindales</taxon>
        <taxon>Sapindaceae</taxon>
        <taxon>Hippocastanoideae</taxon>
        <taxon>Acereae</taxon>
        <taxon>Acer</taxon>
    </lineage>
</organism>
<evidence type="ECO:0000256" key="1">
    <source>
        <dbReference type="ARBA" id="ARBA00022801"/>
    </source>
</evidence>
<keyword evidence="4" id="KW-1185">Reference proteome</keyword>
<comment type="caution">
    <text evidence="3">The sequence shown here is derived from an EMBL/GenBank/DDBJ whole genome shotgun (WGS) entry which is preliminary data.</text>
</comment>
<dbReference type="CDD" id="cd00519">
    <property type="entry name" value="Lipase_3"/>
    <property type="match status" value="1"/>
</dbReference>